<accession>A0A3R9DRI6</accession>
<organism evidence="1 2">
    <name type="scientific">Amycolatopsis eburnea</name>
    <dbReference type="NCBI Taxonomy" id="2267691"/>
    <lineage>
        <taxon>Bacteria</taxon>
        <taxon>Bacillati</taxon>
        <taxon>Actinomycetota</taxon>
        <taxon>Actinomycetes</taxon>
        <taxon>Pseudonocardiales</taxon>
        <taxon>Pseudonocardiaceae</taxon>
        <taxon>Amycolatopsis</taxon>
    </lineage>
</organism>
<dbReference type="EMBL" id="RSEC01000060">
    <property type="protein sequence ID" value="RSD10289.1"/>
    <property type="molecule type" value="Genomic_DNA"/>
</dbReference>
<gene>
    <name evidence="1" type="ORF">EIY87_35995</name>
</gene>
<dbReference type="OrthoDB" id="4163242at2"/>
<reference evidence="1 2" key="1">
    <citation type="submission" date="2018-12" db="EMBL/GenBank/DDBJ databases">
        <title>Amycolatopsis eburnea sp. nov. actinomycete associate with arbuscular mycorrhiza fungal spore.</title>
        <authorList>
            <person name="Lumyong S."/>
            <person name="Chaiya L."/>
        </authorList>
    </citation>
    <scope>NUCLEOTIDE SEQUENCE [LARGE SCALE GENOMIC DNA]</scope>
    <source>
        <strain evidence="1 2">GLM-1</strain>
    </source>
</reference>
<proteinExistence type="predicted"/>
<protein>
    <submittedName>
        <fullName evidence="1">Uncharacterized protein</fullName>
    </submittedName>
</protein>
<evidence type="ECO:0000313" key="1">
    <source>
        <dbReference type="EMBL" id="RSD10289.1"/>
    </source>
</evidence>
<name>A0A3R9DRI6_9PSEU</name>
<dbReference type="AlphaFoldDB" id="A0A3R9DRI6"/>
<evidence type="ECO:0000313" key="2">
    <source>
        <dbReference type="Proteomes" id="UP000267081"/>
    </source>
</evidence>
<sequence length="132" mass="14713">MEDLVLTYGRWFTPSRLPIDRPTGSLQRCFANAARHSCEYDLFYVEGYATANSAAPFPHAWCSRPDGTVEDPTWNGDGTNYFGIPFTADFIRSRDLRRENGPLLFDQHLTGWQLLHGGIPDGAIAAVGQPHS</sequence>
<keyword evidence="2" id="KW-1185">Reference proteome</keyword>
<dbReference type="RefSeq" id="WP_125314432.1">
    <property type="nucleotide sequence ID" value="NZ_RSEC01000060.1"/>
</dbReference>
<dbReference type="Proteomes" id="UP000267081">
    <property type="component" value="Unassembled WGS sequence"/>
</dbReference>
<comment type="caution">
    <text evidence="1">The sequence shown here is derived from an EMBL/GenBank/DDBJ whole genome shotgun (WGS) entry which is preliminary data.</text>
</comment>